<sequence length="163" mass="18928">MNLVTYLLIFFVVIFLLFILVRFLNNRSNKLSKRKDNINILAFNDNQSAFEYSIKYMDNSIVKDRPVLALSSQKILKPSEPIMIKVAGDPPFFAHASTQFVGDYTINEGDLLAVIPIQKVENTTSYMKGDERKEWQFLIVSVVSPKYHTIKNMWSIKKDFLRQ</sequence>
<name>A0A0D5YGW7_ACIBA</name>
<protein>
    <submittedName>
        <fullName evidence="1">Uncharacterized protein</fullName>
    </submittedName>
</protein>
<dbReference type="RefSeq" id="WP_001055215.1">
    <property type="nucleotide sequence ID" value="NZ_BKDF01000039.1"/>
</dbReference>
<gene>
    <name evidence="1" type="ORF">ABUW_1399</name>
</gene>
<evidence type="ECO:0000313" key="2">
    <source>
        <dbReference type="Proteomes" id="UP000032746"/>
    </source>
</evidence>
<dbReference type="EMBL" id="CP008706">
    <property type="protein sequence ID" value="AKA31143.1"/>
    <property type="molecule type" value="Genomic_DNA"/>
</dbReference>
<proteinExistence type="predicted"/>
<dbReference type="PATRIC" id="fig|470.1345.peg.1358"/>
<organism evidence="1 2">
    <name type="scientific">Acinetobacter baumannii</name>
    <dbReference type="NCBI Taxonomy" id="470"/>
    <lineage>
        <taxon>Bacteria</taxon>
        <taxon>Pseudomonadati</taxon>
        <taxon>Pseudomonadota</taxon>
        <taxon>Gammaproteobacteria</taxon>
        <taxon>Moraxellales</taxon>
        <taxon>Moraxellaceae</taxon>
        <taxon>Acinetobacter</taxon>
        <taxon>Acinetobacter calcoaceticus/baumannii complex</taxon>
    </lineage>
</organism>
<accession>A0A0D5YGW7</accession>
<dbReference type="AlphaFoldDB" id="A0A0D5YGW7"/>
<reference evidence="2" key="2">
    <citation type="submission" date="2015-03" db="EMBL/GenBank/DDBJ databases">
        <authorList>
            <person name="Gallagher L.A."/>
            <person name="Hayden H.S."/>
            <person name="Weiss E.J."/>
            <person name="Hager K.R."/>
            <person name="Ramage E."/>
            <person name="Radey M.R."/>
            <person name="Bydalek R."/>
            <person name="Manoil C."/>
            <person name="Miller S.I."/>
            <person name="Brittnacher M.J."/>
        </authorList>
    </citation>
    <scope>NUCLEOTIDE SEQUENCE [LARGE SCALE GENOMIC DNA]</scope>
    <source>
        <strain evidence="2">AB5075-UW</strain>
    </source>
</reference>
<evidence type="ECO:0000313" key="1">
    <source>
        <dbReference type="EMBL" id="AKA31143.1"/>
    </source>
</evidence>
<dbReference type="Proteomes" id="UP000032746">
    <property type="component" value="Chromosome"/>
</dbReference>
<reference evidence="1 2" key="1">
    <citation type="journal article" date="2015" name="J. Bacteriol.">
        <title>Resources for Genetic and Genomic Analysis of Emerging Pathogen Acinetobacter baumannii.</title>
        <authorList>
            <person name="Gallagher L.A."/>
            <person name="Ramage E."/>
            <person name="Weiss E.J."/>
            <person name="Radey M."/>
            <person name="Hayden H.S."/>
            <person name="Held K.G."/>
            <person name="Huse H.K."/>
            <person name="Zurawski D.V."/>
            <person name="Brittnacher M.J."/>
            <person name="Manoil C."/>
        </authorList>
    </citation>
    <scope>NUCLEOTIDE SEQUENCE [LARGE SCALE GENOMIC DNA]</scope>
    <source>
        <strain evidence="1 2">AB5075-UW</strain>
    </source>
</reference>